<name>A0ABR3A252_9AGAR</name>
<dbReference type="GO" id="GO:0004050">
    <property type="term" value="F:apyrase activity"/>
    <property type="evidence" value="ECO:0007669"/>
    <property type="project" value="UniProtKB-EC"/>
</dbReference>
<organism evidence="5 6">
    <name type="scientific">Marasmius tenuissimus</name>
    <dbReference type="NCBI Taxonomy" id="585030"/>
    <lineage>
        <taxon>Eukaryota</taxon>
        <taxon>Fungi</taxon>
        <taxon>Dikarya</taxon>
        <taxon>Basidiomycota</taxon>
        <taxon>Agaricomycotina</taxon>
        <taxon>Agaricomycetes</taxon>
        <taxon>Agaricomycetidae</taxon>
        <taxon>Agaricales</taxon>
        <taxon>Marasmiineae</taxon>
        <taxon>Marasmiaceae</taxon>
        <taxon>Marasmius</taxon>
    </lineage>
</organism>
<dbReference type="Gene3D" id="3.30.420.150">
    <property type="entry name" value="Exopolyphosphatase. Domain 2"/>
    <property type="match status" value="1"/>
</dbReference>
<keyword evidence="2 3" id="KW-0378">Hydrolase</keyword>
<dbReference type="Proteomes" id="UP001437256">
    <property type="component" value="Unassembled WGS sequence"/>
</dbReference>
<dbReference type="PANTHER" id="PTHR11782">
    <property type="entry name" value="ADENOSINE/GUANOSINE DIPHOSPHATASE"/>
    <property type="match status" value="1"/>
</dbReference>
<keyword evidence="4" id="KW-0472">Membrane</keyword>
<evidence type="ECO:0000256" key="2">
    <source>
        <dbReference type="ARBA" id="ARBA00022801"/>
    </source>
</evidence>
<comment type="caution">
    <text evidence="5">The sequence shown here is derived from an EMBL/GenBank/DDBJ whole genome shotgun (WGS) entry which is preliminary data.</text>
</comment>
<dbReference type="EMBL" id="JBBXMP010000029">
    <property type="protein sequence ID" value="KAL0067113.1"/>
    <property type="molecule type" value="Genomic_DNA"/>
</dbReference>
<feature type="transmembrane region" description="Helical" evidence="4">
    <location>
        <begin position="555"/>
        <end position="578"/>
    </location>
</feature>
<reference evidence="5 6" key="1">
    <citation type="submission" date="2024-05" db="EMBL/GenBank/DDBJ databases">
        <title>A draft genome resource for the thread blight pathogen Marasmius tenuissimus strain MS-2.</title>
        <authorList>
            <person name="Yulfo-Soto G.E."/>
            <person name="Baruah I.K."/>
            <person name="Amoako-Attah I."/>
            <person name="Bukari Y."/>
            <person name="Meinhardt L.W."/>
            <person name="Bailey B.A."/>
            <person name="Cohen S.P."/>
        </authorList>
    </citation>
    <scope>NUCLEOTIDE SEQUENCE [LARGE SCALE GENOMIC DNA]</scope>
    <source>
        <strain evidence="5 6">MS-2</strain>
    </source>
</reference>
<dbReference type="PROSITE" id="PS01238">
    <property type="entry name" value="GDA1_CD39_NTPASE"/>
    <property type="match status" value="1"/>
</dbReference>
<dbReference type="PANTHER" id="PTHR11782:SF121">
    <property type="entry name" value="NUCLEOSIDE-DIPHOSPHATASE MIG-23"/>
    <property type="match status" value="1"/>
</dbReference>
<keyword evidence="6" id="KW-1185">Reference proteome</keyword>
<comment type="similarity">
    <text evidence="1 3">Belongs to the GDA1/CD39 NTPase family.</text>
</comment>
<keyword evidence="4" id="KW-1133">Transmembrane helix</keyword>
<dbReference type="Pfam" id="PF01150">
    <property type="entry name" value="GDA1_CD39"/>
    <property type="match status" value="1"/>
</dbReference>
<evidence type="ECO:0000256" key="1">
    <source>
        <dbReference type="ARBA" id="ARBA00009283"/>
    </source>
</evidence>
<protein>
    <submittedName>
        <fullName evidence="5">Golgi apyrase</fullName>
        <ecNumber evidence="5">3.6.1.5</ecNumber>
    </submittedName>
</protein>
<sequence length="1175" mass="131275">MPPPTAGDTWLAGRRFGIVIDAGSSGSRLQIYSWRDPRVVLIDKGKEVANTLPKVERGTQHGEGWVKKVEPGISTFADHPEDLPNYLRPLLAHALDYVPPSLHSQTPIYLLATAGMRLLTSEQQANILRETCQFFSKHSHFKTDDPSEAGPCGSSVRIITGEEEGLFGWIAVNYLMDGFSSSSANRTTYGFLDMGGASTQIAFEPSEQYQQDKNLMNVRLRLLGGKEIEHRVFVATWLGYGTNQARERYVGMAINEFEESRSGENAKDVVSDPCLPKNLELTETPVHTTSVSDHAQKTHHLLGTGSFEQCMHKTSPLLNKSEPCPDTPCLMNGIHVPPIDFSVSNFIGVSEYWFSSEHVFGLGGPYNFVDYERAASAYCAQEWDDIVKKHDESEHAASGDGEVEDKDGQIVEVGKWGPEVELPRLKMQCFKAAWIANVLHEGLGMPRIVDPGGNSTSNHNEVAEQAKEKGFGRPTFQSVDTVGDFAVSWTLGKMVLEASSEVPIPKYAKPIVDPIDDAQNVGKSPVRPIRPFSLEALENRISPHLPYSLTRPSLGFSPVILIYALLLFVLFLATYPLWRRLRPVFLRTIRRLTRRDTDSYALEEGLFLNGNGYYRGTQSPLHLSASLTEPPHVEPDIRTGRTDTQATNTDTLEFVPGYVGEFEELVAVAFTVDGRSAVGGYGVIVSFEVEEQFAVKFEQCDCAEDDIEGCECAFDGGLRFAVARRQNTIHPALKFKIHRTLRAGSPLKHFLPPFATTFEGSELEKGKRQAKNLENPAGTRSLRNEQLSLCMLDRSRNAPLHVSIVRYRKSGVDRNLGDYALMQHIHRVAVLKIRVWDASRMPKHVGGTTPLLQFLHLECDTHYRRGHLGPEHPPLVIPDSLVHRPHPLRKLVVKAVLSRYNMLEGLAKNLMSLHLTIFTTTSDLRRSALDPIDAVCDIPPRSSRSTPYPLPRLRSLHLLGGMDCINLLDYLTFPVSTRVEVARTAETIPPALMRSIHIALSRLFLSSPIVSLVLGYGEGAYDLAYCDELGPTDITRISRYERRIPRLKITPSREIFDIVLNVPQEMECLYMGLPLSRLRALHLQYEDEWTDDHREIIKRYFGLLPELHMISISEKQMALDMIPVLGQTAAGNQVGEGSDSTMMLFPAVRTLWLDFGTKNGPLSPPMLFQLLDQQT</sequence>
<evidence type="ECO:0000313" key="6">
    <source>
        <dbReference type="Proteomes" id="UP001437256"/>
    </source>
</evidence>
<keyword evidence="4" id="KW-0812">Transmembrane</keyword>
<dbReference type="Gene3D" id="3.30.420.40">
    <property type="match status" value="1"/>
</dbReference>
<accession>A0ABR3A252</accession>
<dbReference type="EC" id="3.6.1.5" evidence="5"/>
<evidence type="ECO:0000256" key="4">
    <source>
        <dbReference type="SAM" id="Phobius"/>
    </source>
</evidence>
<evidence type="ECO:0000313" key="5">
    <source>
        <dbReference type="EMBL" id="KAL0067113.1"/>
    </source>
</evidence>
<dbReference type="InterPro" id="IPR000407">
    <property type="entry name" value="GDA1_CD39_NTPase"/>
</dbReference>
<evidence type="ECO:0000256" key="3">
    <source>
        <dbReference type="RuleBase" id="RU003833"/>
    </source>
</evidence>
<dbReference type="CDD" id="cd24039">
    <property type="entry name" value="ASKHA_NBD_YND1-like"/>
    <property type="match status" value="1"/>
</dbReference>
<proteinExistence type="inferred from homology"/>
<gene>
    <name evidence="5" type="primary">YND1</name>
    <name evidence="5" type="ORF">AAF712_005900</name>
</gene>